<feature type="domain" description="Myb/SANT-like" evidence="2">
    <location>
        <begin position="22"/>
        <end position="101"/>
    </location>
</feature>
<reference evidence="3 4" key="1">
    <citation type="journal article" date="2011" name="Proc. Natl. Acad. Sci. U.S.A.">
        <title>Comparative genomics of xylose-fermenting fungi for enhanced biofuel production.</title>
        <authorList>
            <person name="Wohlbach D.J."/>
            <person name="Kuo A."/>
            <person name="Sato T.K."/>
            <person name="Potts K.M."/>
            <person name="Salamov A.A."/>
            <person name="LaButti K.M."/>
            <person name="Sun H."/>
            <person name="Clum A."/>
            <person name="Pangilinan J.L."/>
            <person name="Lindquist E.A."/>
            <person name="Lucas S."/>
            <person name="Lapidus A."/>
            <person name="Jin M."/>
            <person name="Gunawan C."/>
            <person name="Balan V."/>
            <person name="Dale B.E."/>
            <person name="Jeffries T.W."/>
            <person name="Zinkel R."/>
            <person name="Barry K.W."/>
            <person name="Grigoriev I.V."/>
            <person name="Gasch A.P."/>
        </authorList>
    </citation>
    <scope>NUCLEOTIDE SEQUENCE [LARGE SCALE GENOMIC DNA]</scope>
    <source>
        <strain evidence="4">ATCC 10573 / BCRC 21748 / CBS 615 / JCM 9827 / NBRC 10315 / NRRL Y-1498 / VKM Y-70</strain>
    </source>
</reference>
<dbReference type="InterPro" id="IPR024752">
    <property type="entry name" value="Myb/SANT-like_dom"/>
</dbReference>
<proteinExistence type="predicted"/>
<evidence type="ECO:0000313" key="3">
    <source>
        <dbReference type="EMBL" id="EGV66346.1"/>
    </source>
</evidence>
<dbReference type="EMBL" id="GL996510">
    <property type="protein sequence ID" value="EGV66346.1"/>
    <property type="molecule type" value="Genomic_DNA"/>
</dbReference>
<feature type="compositionally biased region" description="Low complexity" evidence="1">
    <location>
        <begin position="240"/>
        <end position="254"/>
    </location>
</feature>
<dbReference type="STRING" id="590646.G3AXD5"/>
<sequence length="398" mass="45546">MHGKSIKFTPYDLKSKAAKYKRWSPKMDQFLIKLLSDVVHSYAKEERPQLNKKAWAYICNQLRIANPETVYATYTKYSCQQHLIHVIHNRYKLWYTLMLHSKNADPNVGYSFKWNPNLGSFQIIVTADNTVITDESIIKSIIYGESLPLPSVEKFPKGNVVVNDFFLSDNFSYMSDYHNEVLPMLIDSDPSYMEGFGSIYNDIPKFKYEGFNTDYQKPLQMIRAKRTPDKYNGSSSIPASDNSSTSHNHTHPNSYQQLVSQSHNQHHGHGHTASNQVPDLSSHDVSMEKRSLHGDFEGDLSSTGIAEFHSPQGVPGANDPQTYQKDRPWFTKLMALHESNLITINDFFTVLEGVRDSRFPLPLLNILDPGAGESKLSDREIAKRTKMYIIPRCESFKH</sequence>
<accession>G3AXD5</accession>
<dbReference type="OrthoDB" id="4026705at2759"/>
<dbReference type="HOGENOM" id="CLU_033730_0_0_1"/>
<evidence type="ECO:0000313" key="4">
    <source>
        <dbReference type="Proteomes" id="UP000000707"/>
    </source>
</evidence>
<dbReference type="Pfam" id="PF12776">
    <property type="entry name" value="Myb_DNA-bind_3"/>
    <property type="match status" value="1"/>
</dbReference>
<feature type="region of interest" description="Disordered" evidence="1">
    <location>
        <begin position="228"/>
        <end position="323"/>
    </location>
</feature>
<feature type="compositionally biased region" description="Basic and acidic residues" evidence="1">
    <location>
        <begin position="281"/>
        <end position="296"/>
    </location>
</feature>
<organism evidence="4">
    <name type="scientific">Candida tenuis (strain ATCC 10573 / BCRC 21748 / CBS 615 / JCM 9827 / NBRC 10315 / NRRL Y-1498 / VKM Y-70)</name>
    <name type="common">Yeast</name>
    <name type="synonym">Yamadazyma tenuis</name>
    <dbReference type="NCBI Taxonomy" id="590646"/>
    <lineage>
        <taxon>Eukaryota</taxon>
        <taxon>Fungi</taxon>
        <taxon>Dikarya</taxon>
        <taxon>Ascomycota</taxon>
        <taxon>Saccharomycotina</taxon>
        <taxon>Pichiomycetes</taxon>
        <taxon>Debaryomycetaceae</taxon>
        <taxon>Yamadazyma</taxon>
    </lineage>
</organism>
<evidence type="ECO:0000256" key="1">
    <source>
        <dbReference type="SAM" id="MobiDB-lite"/>
    </source>
</evidence>
<dbReference type="AlphaFoldDB" id="G3AXD5"/>
<evidence type="ECO:0000259" key="2">
    <source>
        <dbReference type="Pfam" id="PF12776"/>
    </source>
</evidence>
<gene>
    <name evidence="3" type="ORF">CANTEDRAFT_100642</name>
</gene>
<protein>
    <recommendedName>
        <fullName evidence="2">Myb/SANT-like domain-containing protein</fullName>
    </recommendedName>
</protein>
<dbReference type="Proteomes" id="UP000000707">
    <property type="component" value="Unassembled WGS sequence"/>
</dbReference>
<keyword evidence="4" id="KW-1185">Reference proteome</keyword>
<dbReference type="eggNOG" id="ENOG502SA26">
    <property type="taxonomic scope" value="Eukaryota"/>
</dbReference>
<name>G3AXD5_CANTC</name>